<dbReference type="NCBIfam" id="TIGR02675">
    <property type="entry name" value="tape_meas_nterm"/>
    <property type="match status" value="1"/>
</dbReference>
<dbReference type="AlphaFoldDB" id="X0W289"/>
<gene>
    <name evidence="2" type="ORF">S01H1_60200</name>
</gene>
<accession>X0W289</accession>
<feature type="non-terminal residue" evidence="2">
    <location>
        <position position="1"/>
    </location>
</feature>
<dbReference type="EMBL" id="BARS01039424">
    <property type="protein sequence ID" value="GAG18753.1"/>
    <property type="molecule type" value="Genomic_DNA"/>
</dbReference>
<dbReference type="Pfam" id="PF20155">
    <property type="entry name" value="TMP_3"/>
    <property type="match status" value="1"/>
</dbReference>
<feature type="non-terminal residue" evidence="2">
    <location>
        <position position="254"/>
    </location>
</feature>
<dbReference type="InterPro" id="IPR013491">
    <property type="entry name" value="Tape_meas_N"/>
</dbReference>
<comment type="caution">
    <text evidence="2">The sequence shown here is derived from an EMBL/GenBank/DDBJ whole genome shotgun (WGS) entry which is preliminary data.</text>
</comment>
<name>X0W289_9ZZZZ</name>
<evidence type="ECO:0000259" key="1">
    <source>
        <dbReference type="Pfam" id="PF20155"/>
    </source>
</evidence>
<feature type="domain" description="Tape measure protein N-terminal" evidence="1">
    <location>
        <begin position="71"/>
        <end position="199"/>
    </location>
</feature>
<sequence length="254" mass="27148">LIALVRALKTAEGELEDTERKAHTTSTAFGTFMGNMASRAVDMAKRAGEAFLRMARDFAVASFHISVERDALQRAMSLVLGSAEAGEIAMRRLKQAAQEPGVAFDQAVRGFTGLISAGVEANAAVETIEALGRAASASGAGVAELEGGIYALSQMFGKGAVMAEELRRQLLERLPAIAVALRKEFGTTSAEAIMTMVDSVEEFRARMVKAINENIPAVESLKNEIVNLKDVWLSAKQSFGDGLLGDRALDEVKR</sequence>
<protein>
    <recommendedName>
        <fullName evidence="1">Tape measure protein N-terminal domain-containing protein</fullName>
    </recommendedName>
</protein>
<organism evidence="2">
    <name type="scientific">marine sediment metagenome</name>
    <dbReference type="NCBI Taxonomy" id="412755"/>
    <lineage>
        <taxon>unclassified sequences</taxon>
        <taxon>metagenomes</taxon>
        <taxon>ecological metagenomes</taxon>
    </lineage>
</organism>
<reference evidence="2" key="1">
    <citation type="journal article" date="2014" name="Front. Microbiol.">
        <title>High frequency of phylogenetically diverse reductive dehalogenase-homologous genes in deep subseafloor sedimentary metagenomes.</title>
        <authorList>
            <person name="Kawai M."/>
            <person name="Futagami T."/>
            <person name="Toyoda A."/>
            <person name="Takaki Y."/>
            <person name="Nishi S."/>
            <person name="Hori S."/>
            <person name="Arai W."/>
            <person name="Tsubouchi T."/>
            <person name="Morono Y."/>
            <person name="Uchiyama I."/>
            <person name="Ito T."/>
            <person name="Fujiyama A."/>
            <person name="Inagaki F."/>
            <person name="Takami H."/>
        </authorList>
    </citation>
    <scope>NUCLEOTIDE SEQUENCE</scope>
    <source>
        <strain evidence="2">Expedition CK06-06</strain>
    </source>
</reference>
<proteinExistence type="predicted"/>
<evidence type="ECO:0000313" key="2">
    <source>
        <dbReference type="EMBL" id="GAG18753.1"/>
    </source>
</evidence>